<dbReference type="AlphaFoldDB" id="A0A6U3E433"/>
<evidence type="ECO:0000259" key="3">
    <source>
        <dbReference type="Pfam" id="PF13767"/>
    </source>
</evidence>
<feature type="region of interest" description="Disordered" evidence="1">
    <location>
        <begin position="300"/>
        <end position="327"/>
    </location>
</feature>
<reference evidence="5" key="1">
    <citation type="submission" date="2021-01" db="EMBL/GenBank/DDBJ databases">
        <authorList>
            <person name="Corre E."/>
            <person name="Pelletier E."/>
            <person name="Niang G."/>
            <person name="Scheremetjew M."/>
            <person name="Finn R."/>
            <person name="Kale V."/>
            <person name="Holt S."/>
            <person name="Cochrane G."/>
            <person name="Meng A."/>
            <person name="Brown T."/>
            <person name="Cohen L."/>
        </authorList>
    </citation>
    <scope>NUCLEOTIDE SEQUENCE</scope>
    <source>
        <strain evidence="5">CCMP125</strain>
    </source>
</reference>
<dbReference type="Pfam" id="PF13767">
    <property type="entry name" value="DUF4168"/>
    <property type="match status" value="1"/>
</dbReference>
<feature type="signal peptide" evidence="2">
    <location>
        <begin position="1"/>
        <end position="18"/>
    </location>
</feature>
<organism evidence="5">
    <name type="scientific">Entomoneis paludosa</name>
    <dbReference type="NCBI Taxonomy" id="265537"/>
    <lineage>
        <taxon>Eukaryota</taxon>
        <taxon>Sar</taxon>
        <taxon>Stramenopiles</taxon>
        <taxon>Ochrophyta</taxon>
        <taxon>Bacillariophyta</taxon>
        <taxon>Bacillariophyceae</taxon>
        <taxon>Bacillariophycidae</taxon>
        <taxon>Entomoneidaceae</taxon>
        <taxon>Entomoneis</taxon>
    </lineage>
</organism>
<dbReference type="EMBL" id="HBHT01036322">
    <property type="protein sequence ID" value="CAD9989495.1"/>
    <property type="molecule type" value="Transcribed_RNA"/>
</dbReference>
<accession>A0A6U3E433</accession>
<evidence type="ECO:0000256" key="1">
    <source>
        <dbReference type="SAM" id="MobiDB-lite"/>
    </source>
</evidence>
<sequence length="327" mass="36651">MRLFIALLMLGTVGQANGTALPAPHDPRTVKFVSTTAGAKPRALRRGMGDDWNRMPSLFTDEEDVYDRYAACLAATEGLRRIRDRDLAELSFQNSQSMALGEPVLPPEEQAKRRRKIVQAYIQNSGRVLRAMGMPVKQFNELGREIAQTEKLKGKIMEQAYLYRMAATINMDRSHFIDQDDSNESGNSGKSGVLPTFQRDKVQLFCQSMSEIEKLRAGQVERLMRSLQVDRFPDNVNISDPALLPFLAPRVRAVVEAFPLQAEAIVKKHGLQSEEFNQMLKATKTNPIFRWKIQKQLRIGDIHPSGTPPSPGRGESSKLMGSPNSLL</sequence>
<feature type="chain" id="PRO_5036393836" description="DUF4168 domain-containing protein" evidence="2">
    <location>
        <begin position="19"/>
        <end position="327"/>
    </location>
</feature>
<evidence type="ECO:0000313" key="5">
    <source>
        <dbReference type="EMBL" id="CAD9989495.1"/>
    </source>
</evidence>
<name>A0A6U3E433_9STRA</name>
<keyword evidence="2" id="KW-0732">Signal</keyword>
<dbReference type="InterPro" id="IPR025433">
    <property type="entry name" value="DUF4168"/>
</dbReference>
<dbReference type="EMBL" id="HBHT01036321">
    <property type="protein sequence ID" value="CAD9989493.1"/>
    <property type="molecule type" value="Transcribed_RNA"/>
</dbReference>
<gene>
    <name evidence="4" type="ORF">APAL1065_LOCUS24400</name>
    <name evidence="5" type="ORF">APAL1065_LOCUS24401</name>
</gene>
<evidence type="ECO:0000256" key="2">
    <source>
        <dbReference type="SAM" id="SignalP"/>
    </source>
</evidence>
<proteinExistence type="predicted"/>
<feature type="domain" description="DUF4168" evidence="3">
    <location>
        <begin position="200"/>
        <end position="293"/>
    </location>
</feature>
<protein>
    <recommendedName>
        <fullName evidence="3">DUF4168 domain-containing protein</fullName>
    </recommendedName>
</protein>
<evidence type="ECO:0000313" key="4">
    <source>
        <dbReference type="EMBL" id="CAD9989493.1"/>
    </source>
</evidence>